<evidence type="ECO:0000313" key="2">
    <source>
        <dbReference type="EMBL" id="OYR11178.1"/>
    </source>
</evidence>
<protein>
    <recommendedName>
        <fullName evidence="4">Scaffolding protein</fullName>
    </recommendedName>
</protein>
<evidence type="ECO:0008006" key="4">
    <source>
        <dbReference type="Google" id="ProtNLM"/>
    </source>
</evidence>
<organism evidence="2 3">
    <name type="scientific">Brucella rhizosphaerae</name>
    <dbReference type="NCBI Taxonomy" id="571254"/>
    <lineage>
        <taxon>Bacteria</taxon>
        <taxon>Pseudomonadati</taxon>
        <taxon>Pseudomonadota</taxon>
        <taxon>Alphaproteobacteria</taxon>
        <taxon>Hyphomicrobiales</taxon>
        <taxon>Brucellaceae</taxon>
        <taxon>Brucella/Ochrobactrum group</taxon>
        <taxon>Brucella</taxon>
    </lineage>
</organism>
<dbReference type="Proteomes" id="UP000216345">
    <property type="component" value="Unassembled WGS sequence"/>
</dbReference>
<dbReference type="AlphaFoldDB" id="A0A256F8P1"/>
<accession>A0A256F8P1</accession>
<dbReference type="EMBL" id="NNRK01000033">
    <property type="protein sequence ID" value="OYR11178.1"/>
    <property type="molecule type" value="Genomic_DNA"/>
</dbReference>
<gene>
    <name evidence="2" type="ORF">CEV32_1476</name>
</gene>
<feature type="compositionally biased region" description="Acidic residues" evidence="1">
    <location>
        <begin position="50"/>
        <end position="79"/>
    </location>
</feature>
<name>A0A256F8P1_9HYPH</name>
<keyword evidence="3" id="KW-1185">Reference proteome</keyword>
<feature type="region of interest" description="Disordered" evidence="1">
    <location>
        <begin position="27"/>
        <end position="82"/>
    </location>
</feature>
<dbReference type="OrthoDB" id="8410093at2"/>
<comment type="caution">
    <text evidence="2">The sequence shown here is derived from an EMBL/GenBank/DDBJ whole genome shotgun (WGS) entry which is preliminary data.</text>
</comment>
<evidence type="ECO:0000313" key="3">
    <source>
        <dbReference type="Proteomes" id="UP000216345"/>
    </source>
</evidence>
<proteinExistence type="predicted"/>
<sequence>MDGTNNPDIGAGYTPAEATEHIAKFLDSETTTTQNVDADEGFDFEPSNESVDETTTETDFEPDQSDEVEEVAEETEQTEEAPSAFDIPEDALITIGDEQVSGKELLDGYMRRSDYTRKTQEVSELKKQYAEVQADKHVHRGQLDQHLDAILTQVAMEFQTLQEPDWDYLRQYDFPTYMQEKENYQRREATVKQLADAKNEIARKDAEHLAQLRRQAIEDAKVELQTLRPEFKDPKVAQAGLVKTEDYLLTYGFSPDEISTVQDAKIIDIVLKAIAYDDMQKKVPAARKHIEDKAPISMPQGVKTTSVSADQAFQRDVNRLKRSGSQKDAISVISKLL</sequence>
<reference evidence="2 3" key="1">
    <citation type="submission" date="2017-07" db="EMBL/GenBank/DDBJ databases">
        <title>Phylogenetic study on the rhizospheric bacterium Ochrobactrum sp. A44.</title>
        <authorList>
            <person name="Krzyzanowska D.M."/>
            <person name="Ossowicki A."/>
            <person name="Rajewska M."/>
            <person name="Maciag T."/>
            <person name="Kaczynski Z."/>
            <person name="Czerwicka M."/>
            <person name="Jafra S."/>
        </authorList>
    </citation>
    <scope>NUCLEOTIDE SEQUENCE [LARGE SCALE GENOMIC DNA]</scope>
    <source>
        <strain evidence="2 3">PR17</strain>
    </source>
</reference>
<dbReference type="RefSeq" id="WP_094578141.1">
    <property type="nucleotide sequence ID" value="NZ_JBHEEL010000007.1"/>
</dbReference>
<evidence type="ECO:0000256" key="1">
    <source>
        <dbReference type="SAM" id="MobiDB-lite"/>
    </source>
</evidence>